<dbReference type="AlphaFoldDB" id="A0A8S3I1W5"/>
<evidence type="ECO:0000313" key="3">
    <source>
        <dbReference type="Proteomes" id="UP000676336"/>
    </source>
</evidence>
<dbReference type="EMBL" id="CAJOBI010326426">
    <property type="protein sequence ID" value="CAF5192536.1"/>
    <property type="molecule type" value="Genomic_DNA"/>
</dbReference>
<organism evidence="2 3">
    <name type="scientific">Rotaria magnacalcarata</name>
    <dbReference type="NCBI Taxonomy" id="392030"/>
    <lineage>
        <taxon>Eukaryota</taxon>
        <taxon>Metazoa</taxon>
        <taxon>Spiralia</taxon>
        <taxon>Gnathifera</taxon>
        <taxon>Rotifera</taxon>
        <taxon>Eurotatoria</taxon>
        <taxon>Bdelloidea</taxon>
        <taxon>Philodinida</taxon>
        <taxon>Philodinidae</taxon>
        <taxon>Rotaria</taxon>
    </lineage>
</organism>
<evidence type="ECO:0000256" key="1">
    <source>
        <dbReference type="SAM" id="MobiDB-lite"/>
    </source>
</evidence>
<evidence type="ECO:0000313" key="2">
    <source>
        <dbReference type="EMBL" id="CAF5192536.1"/>
    </source>
</evidence>
<reference evidence="2" key="1">
    <citation type="submission" date="2021-02" db="EMBL/GenBank/DDBJ databases">
        <authorList>
            <person name="Nowell W R."/>
        </authorList>
    </citation>
    <scope>NUCLEOTIDE SEQUENCE</scope>
</reference>
<gene>
    <name evidence="2" type="ORF">SMN809_LOCUS72771</name>
</gene>
<dbReference type="Proteomes" id="UP000676336">
    <property type="component" value="Unassembled WGS sequence"/>
</dbReference>
<feature type="compositionally biased region" description="Polar residues" evidence="1">
    <location>
        <begin position="9"/>
        <end position="26"/>
    </location>
</feature>
<proteinExistence type="predicted"/>
<sequence>MKKTKRTTTFKSNNNRAVSSSDSEASIATNHILTTNQLLP</sequence>
<name>A0A8S3I1W5_9BILA</name>
<accession>A0A8S3I1W5</accession>
<comment type="caution">
    <text evidence="2">The sequence shown here is derived from an EMBL/GenBank/DDBJ whole genome shotgun (WGS) entry which is preliminary data.</text>
</comment>
<feature type="non-terminal residue" evidence="2">
    <location>
        <position position="1"/>
    </location>
</feature>
<protein>
    <submittedName>
        <fullName evidence="2">Uncharacterized protein</fullName>
    </submittedName>
</protein>
<feature type="region of interest" description="Disordered" evidence="1">
    <location>
        <begin position="1"/>
        <end position="26"/>
    </location>
</feature>